<evidence type="ECO:0000313" key="2">
    <source>
        <dbReference type="Proteomes" id="UP000016480"/>
    </source>
</evidence>
<sequence length="61" mass="6774">MSVLTGKHMIDGQWCAQSSESFSAYAPQTDEFISPQFHSAGGQKLIWLSRPLPMLYSINAI</sequence>
<name>A0A8T0BYU6_9GAMM</name>
<accession>A0A8T0BYU6</accession>
<dbReference type="EMBL" id="AHCD03000044">
    <property type="protein sequence ID" value="KAF7781193.1"/>
    <property type="molecule type" value="Genomic_DNA"/>
</dbReference>
<dbReference type="AlphaFoldDB" id="A0A8T0BYU6"/>
<dbReference type="GeneID" id="61360127"/>
<reference evidence="1 2" key="1">
    <citation type="journal article" date="2012" name="J. Bacteriol.">
        <title>Genome sequence of the cycloprodigiosin-producing bacterial strain Pseudoalteromonas rubra ATCC 29570(T).</title>
        <authorList>
            <person name="Xie B.B."/>
            <person name="Shu Y.L."/>
            <person name="Qin Q.L."/>
            <person name="Rong J.C."/>
            <person name="Zhang X.Y."/>
            <person name="Chen X.L."/>
            <person name="Zhou B.C."/>
            <person name="Zhang Y.Z."/>
        </authorList>
    </citation>
    <scope>NUCLEOTIDE SEQUENCE [LARGE SCALE GENOMIC DNA]</scope>
    <source>
        <strain evidence="1 2">DSM 6842</strain>
    </source>
</reference>
<protein>
    <submittedName>
        <fullName evidence="1">Uncharacterized protein</fullName>
    </submittedName>
</protein>
<dbReference type="Proteomes" id="UP000016480">
    <property type="component" value="Unassembled WGS sequence"/>
</dbReference>
<evidence type="ECO:0000313" key="1">
    <source>
        <dbReference type="EMBL" id="KAF7781193.1"/>
    </source>
</evidence>
<gene>
    <name evidence="1" type="ORF">PRUB_b0338</name>
</gene>
<dbReference type="RefSeq" id="WP_010384259.1">
    <property type="nucleotide sequence ID" value="NZ_AHCD03000044.1"/>
</dbReference>
<proteinExistence type="predicted"/>
<comment type="caution">
    <text evidence="1">The sequence shown here is derived from an EMBL/GenBank/DDBJ whole genome shotgun (WGS) entry which is preliminary data.</text>
</comment>
<organism evidence="1 2">
    <name type="scientific">Pseudoalteromonas rubra</name>
    <dbReference type="NCBI Taxonomy" id="43658"/>
    <lineage>
        <taxon>Bacteria</taxon>
        <taxon>Pseudomonadati</taxon>
        <taxon>Pseudomonadota</taxon>
        <taxon>Gammaproteobacteria</taxon>
        <taxon>Alteromonadales</taxon>
        <taxon>Pseudoalteromonadaceae</taxon>
        <taxon>Pseudoalteromonas</taxon>
    </lineage>
</organism>